<evidence type="ECO:0000313" key="2">
    <source>
        <dbReference type="Proteomes" id="UP000186817"/>
    </source>
</evidence>
<organism evidence="1 2">
    <name type="scientific">Symbiodinium microadriaticum</name>
    <name type="common">Dinoflagellate</name>
    <name type="synonym">Zooxanthella microadriatica</name>
    <dbReference type="NCBI Taxonomy" id="2951"/>
    <lineage>
        <taxon>Eukaryota</taxon>
        <taxon>Sar</taxon>
        <taxon>Alveolata</taxon>
        <taxon>Dinophyceae</taxon>
        <taxon>Suessiales</taxon>
        <taxon>Symbiodiniaceae</taxon>
        <taxon>Symbiodinium</taxon>
    </lineage>
</organism>
<accession>A0A1Q9A2K9</accession>
<proteinExistence type="predicted"/>
<feature type="non-terminal residue" evidence="1">
    <location>
        <position position="204"/>
    </location>
</feature>
<protein>
    <submittedName>
        <fullName evidence="1">Uncharacterized protein</fullName>
    </submittedName>
</protein>
<dbReference type="OrthoDB" id="444683at2759"/>
<keyword evidence="2" id="KW-1185">Reference proteome</keyword>
<dbReference type="AlphaFoldDB" id="A0A1Q9A2K9"/>
<comment type="caution">
    <text evidence="1">The sequence shown here is derived from an EMBL/GenBank/DDBJ whole genome shotgun (WGS) entry which is preliminary data.</text>
</comment>
<evidence type="ECO:0000313" key="1">
    <source>
        <dbReference type="EMBL" id="OLP48801.1"/>
    </source>
</evidence>
<sequence length="204" mass="22419">MASVTLESKAAFLERCRRIEMTDATIEGLRAAGFDTFGSLGFAVCANPQALEEGQVIKFIGDTFPAGLTLKQSACIRKLLFESQALSLQDLKARVEPPPVDAPPRKMPVAERLAREKAQREKLNGLIWGPEMQPGQGVVDACMDMLEQNVLVYMPPHKFVSRSQEISCVKRDKSVLVDTDGGLKVTAKNQDMSCDASTEYALRQ</sequence>
<name>A0A1Q9A2K9_SYMMI</name>
<dbReference type="Proteomes" id="UP000186817">
    <property type="component" value="Unassembled WGS sequence"/>
</dbReference>
<gene>
    <name evidence="1" type="ORF">AK812_SmicGene48685</name>
</gene>
<dbReference type="EMBL" id="LSRX01008594">
    <property type="protein sequence ID" value="OLP48801.1"/>
    <property type="molecule type" value="Genomic_DNA"/>
</dbReference>
<reference evidence="1 2" key="1">
    <citation type="submission" date="2016-02" db="EMBL/GenBank/DDBJ databases">
        <title>Genome analysis of coral dinoflagellate symbionts highlights evolutionary adaptations to a symbiotic lifestyle.</title>
        <authorList>
            <person name="Aranda M."/>
            <person name="Li Y."/>
            <person name="Liew Y.J."/>
            <person name="Baumgarten S."/>
            <person name="Simakov O."/>
            <person name="Wilson M."/>
            <person name="Piel J."/>
            <person name="Ashoor H."/>
            <person name="Bougouffa S."/>
            <person name="Bajic V.B."/>
            <person name="Ryu T."/>
            <person name="Ravasi T."/>
            <person name="Bayer T."/>
            <person name="Micklem G."/>
            <person name="Kim H."/>
            <person name="Bhak J."/>
            <person name="Lajeunesse T.C."/>
            <person name="Voolstra C.R."/>
        </authorList>
    </citation>
    <scope>NUCLEOTIDE SEQUENCE [LARGE SCALE GENOMIC DNA]</scope>
    <source>
        <strain evidence="1 2">CCMP2467</strain>
    </source>
</reference>